<keyword evidence="4 7" id="KW-1133">Transmembrane helix</keyword>
<feature type="domain" description="MacB-like periplasmic core" evidence="9">
    <location>
        <begin position="23"/>
        <end position="238"/>
    </location>
</feature>
<feature type="domain" description="ABC3 transporter permease C-terminal" evidence="8">
    <location>
        <begin position="669"/>
        <end position="786"/>
    </location>
</feature>
<evidence type="ECO:0000313" key="11">
    <source>
        <dbReference type="Proteomes" id="UP001156389"/>
    </source>
</evidence>
<feature type="transmembrane region" description="Helical" evidence="7">
    <location>
        <begin position="755"/>
        <end position="774"/>
    </location>
</feature>
<name>A0ABT2JY26_9ACTN</name>
<feature type="domain" description="ABC3 transporter permease C-terminal" evidence="8">
    <location>
        <begin position="279"/>
        <end position="397"/>
    </location>
</feature>
<evidence type="ECO:0000256" key="2">
    <source>
        <dbReference type="ARBA" id="ARBA00022475"/>
    </source>
</evidence>
<feature type="transmembrane region" description="Helical" evidence="7">
    <location>
        <begin position="20"/>
        <end position="41"/>
    </location>
</feature>
<feature type="domain" description="MacB-like periplasmic core" evidence="9">
    <location>
        <begin position="443"/>
        <end position="638"/>
    </location>
</feature>
<comment type="similarity">
    <text evidence="6">Belongs to the ABC-4 integral membrane protein family.</text>
</comment>
<feature type="transmembrane region" description="Helical" evidence="7">
    <location>
        <begin position="369"/>
        <end position="393"/>
    </location>
</feature>
<keyword evidence="3 7" id="KW-0812">Transmembrane</keyword>
<sequence>MNRVMLTKTRRDLRRRLPQFAAVAMTVMVGVLLFVASYDAYRNLSDSYERTYSRLHFADLSATGGDPAKVAAAVEEAPGVADVTTRTQADLPMRIGGDKLVGRVVGLPGEGRPEVNRVEVTEGTGLTDGTGIAEGDSRDPADGSGVLIERHAADTFGLSPGDTMQVFDGSGWQPVTVRGVVTSAEYLWPARSRQEVLGDPHSFAVVFATGATARQLAGPDGGGQTLVRLADGAGDGTAAEVTAKLREAGAVDVVRRADQPSHSVLIEDLKGFEQLALGFPVLFLSAAAIAAYVLITRLVLAERKVIATFLAAGAPRGAVVRHYLGHGALAGGAGAVLGVALGTVATSAVTRVYTDQLHIPDTVVGHRPAVALTGLLFGLLVGLAGGLAPALAASRAAPAEAMRGDVGALPSPGRWSRALARARRLPVTVRMALRELTRSRRRTLATMTGTVLALVLVLASVGMITSMTALVDTQFGQVQRQDATVTADPHARDLEQRLRAVPEVAEVERVTEVPATVTAAGASYATSLSGFRTDTRMHGFRTEDGGSRTLPDDGVLAGQALTDRLDVAVGDSLTVHTHGGEKREVRLAGLVDEPLGTALYGSRGTVREMTGLDGNTYQLRLEGAADTEDREAVRSAVTGLEGVVAYTDEQALRGQLDAFLGLFWVFAGVMLVLGGALALTVIYVTMTVNVAERGAELATLRAAGVPLRRIAGMLAMENLTATLLAVPLGLALGALTAYESLRAFDTDMFTLDLSLGWPVLTAATLAVLAASLLSQIPAVRMVRRLDVARVVRERAG</sequence>
<evidence type="ECO:0000256" key="3">
    <source>
        <dbReference type="ARBA" id="ARBA00022692"/>
    </source>
</evidence>
<evidence type="ECO:0000256" key="5">
    <source>
        <dbReference type="ARBA" id="ARBA00023136"/>
    </source>
</evidence>
<comment type="caution">
    <text evidence="10">The sequence shown here is derived from an EMBL/GenBank/DDBJ whole genome shotgun (WGS) entry which is preliminary data.</text>
</comment>
<dbReference type="InterPro" id="IPR050250">
    <property type="entry name" value="Macrolide_Exporter_MacB"/>
</dbReference>
<dbReference type="PANTHER" id="PTHR30572">
    <property type="entry name" value="MEMBRANE COMPONENT OF TRANSPORTER-RELATED"/>
    <property type="match status" value="1"/>
</dbReference>
<proteinExistence type="inferred from homology"/>
<keyword evidence="2" id="KW-1003">Cell membrane</keyword>
<dbReference type="Pfam" id="PF02687">
    <property type="entry name" value="FtsX"/>
    <property type="match status" value="2"/>
</dbReference>
<feature type="transmembrane region" description="Helical" evidence="7">
    <location>
        <begin position="444"/>
        <end position="471"/>
    </location>
</feature>
<dbReference type="EMBL" id="JAJAGO010000011">
    <property type="protein sequence ID" value="MCT2592741.1"/>
    <property type="molecule type" value="Genomic_DNA"/>
</dbReference>
<organism evidence="10 11">
    <name type="scientific">Streptomyces gossypii</name>
    <dbReference type="NCBI Taxonomy" id="2883101"/>
    <lineage>
        <taxon>Bacteria</taxon>
        <taxon>Bacillati</taxon>
        <taxon>Actinomycetota</taxon>
        <taxon>Actinomycetes</taxon>
        <taxon>Kitasatosporales</taxon>
        <taxon>Streptomycetaceae</taxon>
        <taxon>Streptomyces</taxon>
    </lineage>
</organism>
<gene>
    <name evidence="10" type="ORF">LHJ74_22980</name>
</gene>
<evidence type="ECO:0000313" key="10">
    <source>
        <dbReference type="EMBL" id="MCT2592741.1"/>
    </source>
</evidence>
<dbReference type="RefSeq" id="WP_260220068.1">
    <property type="nucleotide sequence ID" value="NZ_JAJAGO010000011.1"/>
</dbReference>
<comment type="subcellular location">
    <subcellularLocation>
        <location evidence="1">Cell membrane</location>
        <topology evidence="1">Multi-pass membrane protein</topology>
    </subcellularLocation>
</comment>
<dbReference type="Proteomes" id="UP001156389">
    <property type="component" value="Unassembled WGS sequence"/>
</dbReference>
<protein>
    <submittedName>
        <fullName evidence="10">ABC transporter permease</fullName>
    </submittedName>
</protein>
<evidence type="ECO:0000259" key="9">
    <source>
        <dbReference type="Pfam" id="PF12704"/>
    </source>
</evidence>
<evidence type="ECO:0000259" key="8">
    <source>
        <dbReference type="Pfam" id="PF02687"/>
    </source>
</evidence>
<feature type="transmembrane region" description="Helical" evidence="7">
    <location>
        <begin position="718"/>
        <end position="735"/>
    </location>
</feature>
<dbReference type="InterPro" id="IPR025857">
    <property type="entry name" value="MacB_PCD"/>
</dbReference>
<dbReference type="PANTHER" id="PTHR30572:SF4">
    <property type="entry name" value="ABC TRANSPORTER PERMEASE YTRF"/>
    <property type="match status" value="1"/>
</dbReference>
<evidence type="ECO:0000256" key="1">
    <source>
        <dbReference type="ARBA" id="ARBA00004651"/>
    </source>
</evidence>
<evidence type="ECO:0000256" key="4">
    <source>
        <dbReference type="ARBA" id="ARBA00022989"/>
    </source>
</evidence>
<feature type="transmembrane region" description="Helical" evidence="7">
    <location>
        <begin position="659"/>
        <end position="684"/>
    </location>
</feature>
<keyword evidence="11" id="KW-1185">Reference proteome</keyword>
<reference evidence="10 11" key="1">
    <citation type="submission" date="2021-10" db="EMBL/GenBank/DDBJ databases">
        <title>Streptomyces gossypii sp. nov., isolated from soil collected from cotton field.</title>
        <authorList>
            <person name="Ge X."/>
            <person name="Chen X."/>
            <person name="Liu W."/>
        </authorList>
    </citation>
    <scope>NUCLEOTIDE SEQUENCE [LARGE SCALE GENOMIC DNA]</scope>
    <source>
        <strain evidence="10 11">N2-109</strain>
    </source>
</reference>
<keyword evidence="5 7" id="KW-0472">Membrane</keyword>
<evidence type="ECO:0000256" key="7">
    <source>
        <dbReference type="SAM" id="Phobius"/>
    </source>
</evidence>
<evidence type="ECO:0000256" key="6">
    <source>
        <dbReference type="ARBA" id="ARBA00038076"/>
    </source>
</evidence>
<feature type="transmembrane region" description="Helical" evidence="7">
    <location>
        <begin position="275"/>
        <end position="295"/>
    </location>
</feature>
<dbReference type="Pfam" id="PF12704">
    <property type="entry name" value="MacB_PCD"/>
    <property type="match status" value="2"/>
</dbReference>
<accession>A0ABT2JY26</accession>
<dbReference type="InterPro" id="IPR003838">
    <property type="entry name" value="ABC3_permease_C"/>
</dbReference>
<feature type="transmembrane region" description="Helical" evidence="7">
    <location>
        <begin position="328"/>
        <end position="349"/>
    </location>
</feature>